<sequence length="139" mass="16139">MRADHVVQFAVGCVIFELVMQRFYGCLERCDVHFVEHDAVFLDRDFFFFLNSFLEHALLVSSRFFSRFQDCFVLIVVQAFFHGVVHDHDIGYTRMSIIGIVLRNPTVAGCVQYEFIVFRAVDQVGLERRIDLAAAHRNS</sequence>
<dbReference type="EMBL" id="VSSQ01013873">
    <property type="protein sequence ID" value="MPM52462.1"/>
    <property type="molecule type" value="Genomic_DNA"/>
</dbReference>
<dbReference type="AlphaFoldDB" id="A0A645AGX3"/>
<reference evidence="1" key="1">
    <citation type="submission" date="2019-08" db="EMBL/GenBank/DDBJ databases">
        <authorList>
            <person name="Kucharzyk K."/>
            <person name="Murdoch R.W."/>
            <person name="Higgins S."/>
            <person name="Loffler F."/>
        </authorList>
    </citation>
    <scope>NUCLEOTIDE SEQUENCE</scope>
</reference>
<organism evidence="1">
    <name type="scientific">bioreactor metagenome</name>
    <dbReference type="NCBI Taxonomy" id="1076179"/>
    <lineage>
        <taxon>unclassified sequences</taxon>
        <taxon>metagenomes</taxon>
        <taxon>ecological metagenomes</taxon>
    </lineage>
</organism>
<evidence type="ECO:0000313" key="1">
    <source>
        <dbReference type="EMBL" id="MPM52462.1"/>
    </source>
</evidence>
<protein>
    <submittedName>
        <fullName evidence="1">Uncharacterized protein</fullName>
    </submittedName>
</protein>
<proteinExistence type="predicted"/>
<name>A0A645AGX3_9ZZZZ</name>
<comment type="caution">
    <text evidence="1">The sequence shown here is derived from an EMBL/GenBank/DDBJ whole genome shotgun (WGS) entry which is preliminary data.</text>
</comment>
<gene>
    <name evidence="1" type="ORF">SDC9_99221</name>
</gene>
<accession>A0A645AGX3</accession>